<name>G4SVC0_META2</name>
<gene>
    <name evidence="1" type="ordered locus">MEALZ_0195</name>
</gene>
<dbReference type="AlphaFoldDB" id="G4SVC0"/>
<dbReference type="PATRIC" id="fig|271065.3.peg.203"/>
<accession>G4SVC0</accession>
<dbReference type="KEGG" id="mah:MEALZ_0195"/>
<dbReference type="EMBL" id="FO082060">
    <property type="protein sequence ID" value="CCE21896.1"/>
    <property type="molecule type" value="Genomic_DNA"/>
</dbReference>
<proteinExistence type="predicted"/>
<dbReference type="Proteomes" id="UP000008315">
    <property type="component" value="Chromosome"/>
</dbReference>
<keyword evidence="2" id="KW-1185">Reference proteome</keyword>
<reference evidence="2" key="1">
    <citation type="journal article" date="2012" name="J. Bacteriol.">
        <title>Genome sequence of the haloalkaliphilic methanotrophic bacterium Methylomicrobium alcaliphilum 20Z.</title>
        <authorList>
            <person name="Vuilleumier S."/>
            <person name="Khmelenina V.N."/>
            <person name="Bringel F."/>
            <person name="Reshetnikov A.S."/>
            <person name="Lajus A."/>
            <person name="Mangenot S."/>
            <person name="Rouy Z."/>
            <person name="Op den Camp H.J."/>
            <person name="Jetten M.S."/>
            <person name="Dispirito A.A."/>
            <person name="Dunfield P."/>
            <person name="Klotz M.G."/>
            <person name="Semrau J.D."/>
            <person name="Stein L.Y."/>
            <person name="Barbe V."/>
            <person name="Medigue C."/>
            <person name="Trotsenko Y.A."/>
            <person name="Kalyuzhnaya M.G."/>
        </authorList>
    </citation>
    <scope>NUCLEOTIDE SEQUENCE [LARGE SCALE GENOMIC DNA]</scope>
    <source>
        <strain evidence="2">DSM 19304 / NCIMB 14124 / VKM B-2133 / 20Z</strain>
    </source>
</reference>
<dbReference type="RefSeq" id="WP_014146707.1">
    <property type="nucleotide sequence ID" value="NC_016112.1"/>
</dbReference>
<protein>
    <submittedName>
        <fullName evidence="1">Uncharacterized protein</fullName>
    </submittedName>
</protein>
<evidence type="ECO:0000313" key="1">
    <source>
        <dbReference type="EMBL" id="CCE21896.1"/>
    </source>
</evidence>
<organism evidence="1 2">
    <name type="scientific">Methylotuvimicrobium alcaliphilum (strain DSM 19304 / NCIMB 14124 / VKM B-2133 / 20Z)</name>
    <name type="common">Methylomicrobium alcaliphilum</name>
    <dbReference type="NCBI Taxonomy" id="1091494"/>
    <lineage>
        <taxon>Bacteria</taxon>
        <taxon>Pseudomonadati</taxon>
        <taxon>Pseudomonadota</taxon>
        <taxon>Gammaproteobacteria</taxon>
        <taxon>Methylococcales</taxon>
        <taxon>Methylococcaceae</taxon>
        <taxon>Methylotuvimicrobium</taxon>
    </lineage>
</organism>
<evidence type="ECO:0000313" key="2">
    <source>
        <dbReference type="Proteomes" id="UP000008315"/>
    </source>
</evidence>
<dbReference type="STRING" id="1091494.MEALZ_0195"/>
<sequence length="277" mass="31646">MGIPPIAAAILSDSSRWLIRDRAIVYRLNSPKYNKDALCLALSKVDQAIAKNTLAPCERQWGLLLDYLVFSVATYHEAKKGSEDTPPTKRRSDYQTLTNQMRDVAEMAGKLAEKIKSIGELAEQFDPADIADIDVPVNPLQWLNDTVYLKTVDSEARERYKGWIQADVERLAYLGCKYVPTISDMLTELSNRYQHSWEASQSSNTPIKSPKSRYNDFLSHFFSELHREAKRNQLPEQLLLNGKGLSLPEWADILGCALDEQDFKDQNLKDFMRRKSQ</sequence>
<dbReference type="HOGENOM" id="CLU_1004032_0_0_6"/>